<protein>
    <recommendedName>
        <fullName evidence="12">Methyl-accepting chemotaxis protein</fullName>
    </recommendedName>
</protein>
<dbReference type="CDD" id="cd06225">
    <property type="entry name" value="HAMP"/>
    <property type="match status" value="1"/>
</dbReference>
<keyword evidence="11" id="KW-1185">Reference proteome</keyword>
<comment type="caution">
    <text evidence="10">The sequence shown here is derived from an EMBL/GenBank/DDBJ whole genome shotgun (WGS) entry which is preliminary data.</text>
</comment>
<dbReference type="Proteomes" id="UP000076476">
    <property type="component" value="Unassembled WGS sequence"/>
</dbReference>
<evidence type="ECO:0000256" key="1">
    <source>
        <dbReference type="ARBA" id="ARBA00004236"/>
    </source>
</evidence>
<dbReference type="SUPFAM" id="SSF58104">
    <property type="entry name" value="Methyl-accepting chemotaxis protein (MCP) signaling domain"/>
    <property type="match status" value="1"/>
</dbReference>
<comment type="similarity">
    <text evidence="5">Belongs to the methyl-accepting chemotaxis (MCP) protein family.</text>
</comment>
<evidence type="ECO:0000256" key="2">
    <source>
        <dbReference type="ARBA" id="ARBA00022475"/>
    </source>
</evidence>
<evidence type="ECO:0000313" key="10">
    <source>
        <dbReference type="EMBL" id="KZN95136.1"/>
    </source>
</evidence>
<feature type="domain" description="HAMP" evidence="9">
    <location>
        <begin position="204"/>
        <end position="258"/>
    </location>
</feature>
<proteinExistence type="inferred from homology"/>
<dbReference type="RefSeq" id="WP_063389265.1">
    <property type="nucleotide sequence ID" value="NZ_LWBR01000065.1"/>
</dbReference>
<dbReference type="Gene3D" id="1.10.287.950">
    <property type="entry name" value="Methyl-accepting chemotaxis protein"/>
    <property type="match status" value="1"/>
</dbReference>
<evidence type="ECO:0000256" key="6">
    <source>
        <dbReference type="PROSITE-ProRule" id="PRU00284"/>
    </source>
</evidence>
<organism evidence="10 11">
    <name type="scientific">Aeribacillus pallidus</name>
    <dbReference type="NCBI Taxonomy" id="33936"/>
    <lineage>
        <taxon>Bacteria</taxon>
        <taxon>Bacillati</taxon>
        <taxon>Bacillota</taxon>
        <taxon>Bacilli</taxon>
        <taxon>Bacillales</taxon>
        <taxon>Bacillaceae</taxon>
        <taxon>Aeribacillus</taxon>
    </lineage>
</organism>
<dbReference type="EMBL" id="LWBR01000065">
    <property type="protein sequence ID" value="KZN95136.1"/>
    <property type="molecule type" value="Genomic_DNA"/>
</dbReference>
<gene>
    <name evidence="10" type="ORF">AZI98_16050</name>
</gene>
<dbReference type="SMART" id="SM00304">
    <property type="entry name" value="HAMP"/>
    <property type="match status" value="1"/>
</dbReference>
<sequence length="563" mass="62018">MMKIRNKLLLSFGTVLLIVLLAFLIVYSTLQDVSKSYFNLANTDLKKLQLAHQIQFEDLALTDAVRGVIIEPDNTAEREKYNQFAKQIDQHIKEVTPMLDDSRTKKIFHDLNINNQKLVELETQMMELAGEDRQKTLAIFHGEYADIRAIFSSKLEEFKQIETERITKKIAEDEKLIRKKIMAGAAVFITALFAGILIAIFISKRTTRPLWKIANKLEELARNKGDLTARIHITNKDEIGKLAAAFNRMLENLQKMMLKIKETTDEVSASALELSEGTKNFAESTEQITMAVQDIASGAGDQGDMADESSHAVNNIANEVQKIASTSSFAAESALTTSKIAEEGNKSIVKAVNQMEFLQKSVDEAFIKIEELGKLTDEIKKISDVMANIAEQTNLLALNAAIEAARAGEQGKGFAVVATEVRNLAEESKQSAIQINEMIQHVLSIAAAAVENIDKGRSDLKEGKRVVDDAGRAFHKILTSVEKVTCQIQEVSSSVQQMSTGADQVAVSIGQLADIAKKSSAHSQNVAASTEEQLAAIEEFTATAENLSNVAKKLRNMIGEFNV</sequence>
<dbReference type="InterPro" id="IPR004090">
    <property type="entry name" value="Chemotax_Me-accpt_rcpt"/>
</dbReference>
<dbReference type="Gene3D" id="6.10.340.10">
    <property type="match status" value="1"/>
</dbReference>
<keyword evidence="7" id="KW-0812">Transmembrane</keyword>
<evidence type="ECO:0000259" key="9">
    <source>
        <dbReference type="PROSITE" id="PS50885"/>
    </source>
</evidence>
<keyword evidence="3 7" id="KW-0472">Membrane</keyword>
<dbReference type="PANTHER" id="PTHR32089">
    <property type="entry name" value="METHYL-ACCEPTING CHEMOTAXIS PROTEIN MCPB"/>
    <property type="match status" value="1"/>
</dbReference>
<keyword evidence="7" id="KW-1133">Transmembrane helix</keyword>
<evidence type="ECO:0000256" key="7">
    <source>
        <dbReference type="SAM" id="Phobius"/>
    </source>
</evidence>
<dbReference type="Pfam" id="PF12729">
    <property type="entry name" value="4HB_MCP_1"/>
    <property type="match status" value="1"/>
</dbReference>
<evidence type="ECO:0000313" key="11">
    <source>
        <dbReference type="Proteomes" id="UP000076476"/>
    </source>
</evidence>
<dbReference type="GO" id="GO:0006935">
    <property type="term" value="P:chemotaxis"/>
    <property type="evidence" value="ECO:0007669"/>
    <property type="project" value="InterPro"/>
</dbReference>
<name>A0A165WNB3_9BACI</name>
<reference evidence="10 11" key="1">
    <citation type="submission" date="2016-04" db="EMBL/GenBank/DDBJ databases">
        <title>Draft genome sequence of Aeribacillus pallidus 8m3 from petroleum reservoir.</title>
        <authorList>
            <person name="Poltaraus A.B."/>
            <person name="Nazina T.N."/>
            <person name="Tourova T.P."/>
            <person name="Malakho S.M."/>
            <person name="Korshunova A.V."/>
            <person name="Sokolova D.S."/>
        </authorList>
    </citation>
    <scope>NUCLEOTIDE SEQUENCE [LARGE SCALE GENOMIC DNA]</scope>
    <source>
        <strain evidence="10 11">8m3</strain>
    </source>
</reference>
<dbReference type="AlphaFoldDB" id="A0A165WNB3"/>
<evidence type="ECO:0000256" key="4">
    <source>
        <dbReference type="ARBA" id="ARBA00023224"/>
    </source>
</evidence>
<dbReference type="Pfam" id="PF00015">
    <property type="entry name" value="MCPsignal"/>
    <property type="match status" value="1"/>
</dbReference>
<accession>A0A165WNB3</accession>
<comment type="subcellular location">
    <subcellularLocation>
        <location evidence="1">Cell membrane</location>
    </subcellularLocation>
</comment>
<evidence type="ECO:0000256" key="3">
    <source>
        <dbReference type="ARBA" id="ARBA00023136"/>
    </source>
</evidence>
<evidence type="ECO:0000256" key="5">
    <source>
        <dbReference type="ARBA" id="ARBA00029447"/>
    </source>
</evidence>
<dbReference type="OrthoDB" id="107771at2"/>
<feature type="domain" description="Methyl-accepting transducer" evidence="8">
    <location>
        <begin position="277"/>
        <end position="513"/>
    </location>
</feature>
<dbReference type="InterPro" id="IPR003660">
    <property type="entry name" value="HAMP_dom"/>
</dbReference>
<dbReference type="PROSITE" id="PS50111">
    <property type="entry name" value="CHEMOTAXIS_TRANSDUC_2"/>
    <property type="match status" value="1"/>
</dbReference>
<dbReference type="InterPro" id="IPR024478">
    <property type="entry name" value="HlyB_4HB_MCP"/>
</dbReference>
<dbReference type="PANTHER" id="PTHR32089:SF112">
    <property type="entry name" value="LYSOZYME-LIKE PROTEIN-RELATED"/>
    <property type="match status" value="1"/>
</dbReference>
<dbReference type="CDD" id="cd11386">
    <property type="entry name" value="MCP_signal"/>
    <property type="match status" value="1"/>
</dbReference>
<dbReference type="GO" id="GO:0007165">
    <property type="term" value="P:signal transduction"/>
    <property type="evidence" value="ECO:0007669"/>
    <property type="project" value="UniProtKB-KW"/>
</dbReference>
<dbReference type="InterPro" id="IPR004089">
    <property type="entry name" value="MCPsignal_dom"/>
</dbReference>
<keyword evidence="4 6" id="KW-0807">Transducer</keyword>
<dbReference type="SMART" id="SM00283">
    <property type="entry name" value="MA"/>
    <property type="match status" value="1"/>
</dbReference>
<dbReference type="Pfam" id="PF00672">
    <property type="entry name" value="HAMP"/>
    <property type="match status" value="1"/>
</dbReference>
<keyword evidence="2" id="KW-1003">Cell membrane</keyword>
<dbReference type="PRINTS" id="PR00260">
    <property type="entry name" value="CHEMTRNSDUCR"/>
</dbReference>
<dbReference type="PROSITE" id="PS50885">
    <property type="entry name" value="HAMP"/>
    <property type="match status" value="1"/>
</dbReference>
<dbReference type="GO" id="GO:0004888">
    <property type="term" value="F:transmembrane signaling receptor activity"/>
    <property type="evidence" value="ECO:0007669"/>
    <property type="project" value="InterPro"/>
</dbReference>
<dbReference type="STRING" id="33936.AZI98_16050"/>
<feature type="transmembrane region" description="Helical" evidence="7">
    <location>
        <begin position="181"/>
        <end position="202"/>
    </location>
</feature>
<evidence type="ECO:0000259" key="8">
    <source>
        <dbReference type="PROSITE" id="PS50111"/>
    </source>
</evidence>
<evidence type="ECO:0008006" key="12">
    <source>
        <dbReference type="Google" id="ProtNLM"/>
    </source>
</evidence>
<dbReference type="GO" id="GO:0005886">
    <property type="term" value="C:plasma membrane"/>
    <property type="evidence" value="ECO:0007669"/>
    <property type="project" value="UniProtKB-SubCell"/>
</dbReference>